<reference evidence="2 3" key="1">
    <citation type="submission" date="2024-09" db="EMBL/GenBank/DDBJ databases">
        <authorList>
            <person name="Sun Q."/>
            <person name="Mori K."/>
        </authorList>
    </citation>
    <scope>NUCLEOTIDE SEQUENCE [LARGE SCALE GENOMIC DNA]</scope>
    <source>
        <strain evidence="2 3">JCM 12520</strain>
    </source>
</reference>
<dbReference type="Pfam" id="PF00903">
    <property type="entry name" value="Glyoxalase"/>
    <property type="match status" value="1"/>
</dbReference>
<dbReference type="Proteomes" id="UP001589619">
    <property type="component" value="Unassembled WGS sequence"/>
</dbReference>
<gene>
    <name evidence="2" type="ORF">ACFFNY_10525</name>
</gene>
<dbReference type="EMBL" id="JBHMAG010000008">
    <property type="protein sequence ID" value="MFB9751990.1"/>
    <property type="molecule type" value="Genomic_DNA"/>
</dbReference>
<dbReference type="Gene3D" id="3.10.180.10">
    <property type="entry name" value="2,3-Dihydroxybiphenyl 1,2-Dioxygenase, domain 1"/>
    <property type="match status" value="1"/>
</dbReference>
<name>A0ABV5VUQ0_9BACL</name>
<accession>A0ABV5VUQ0</accession>
<dbReference type="InterPro" id="IPR004360">
    <property type="entry name" value="Glyas_Fos-R_dOase_dom"/>
</dbReference>
<sequence>MTATQTKKALLNKIECAYMPVSDPGVSAEWYERVLGLKLRSPVKPGSGAIMIMGGGQWLFLLPSPGMTPLTFETTGWAGEGESFEMFPLCFETDDIAALHASLAESGTWTEAAVRDEGGCGLQLDFKDPDGNKYQAWQPPAQKGE</sequence>
<feature type="domain" description="VOC" evidence="1">
    <location>
        <begin position="13"/>
        <end position="139"/>
    </location>
</feature>
<comment type="caution">
    <text evidence="2">The sequence shown here is derived from an EMBL/GenBank/DDBJ whole genome shotgun (WGS) entry which is preliminary data.</text>
</comment>
<evidence type="ECO:0000313" key="2">
    <source>
        <dbReference type="EMBL" id="MFB9751990.1"/>
    </source>
</evidence>
<proteinExistence type="predicted"/>
<dbReference type="RefSeq" id="WP_344915774.1">
    <property type="nucleotide sequence ID" value="NZ_BAAAYO010000017.1"/>
</dbReference>
<dbReference type="CDD" id="cd06587">
    <property type="entry name" value="VOC"/>
    <property type="match status" value="1"/>
</dbReference>
<evidence type="ECO:0000259" key="1">
    <source>
        <dbReference type="PROSITE" id="PS51819"/>
    </source>
</evidence>
<keyword evidence="3" id="KW-1185">Reference proteome</keyword>
<protein>
    <submittedName>
        <fullName evidence="2">VOC family protein</fullName>
    </submittedName>
</protein>
<dbReference type="InterPro" id="IPR037523">
    <property type="entry name" value="VOC_core"/>
</dbReference>
<dbReference type="SUPFAM" id="SSF54593">
    <property type="entry name" value="Glyoxalase/Bleomycin resistance protein/Dihydroxybiphenyl dioxygenase"/>
    <property type="match status" value="1"/>
</dbReference>
<dbReference type="InterPro" id="IPR029068">
    <property type="entry name" value="Glyas_Bleomycin-R_OHBP_Dase"/>
</dbReference>
<organism evidence="2 3">
    <name type="scientific">Paenibacillus hodogayensis</name>
    <dbReference type="NCBI Taxonomy" id="279208"/>
    <lineage>
        <taxon>Bacteria</taxon>
        <taxon>Bacillati</taxon>
        <taxon>Bacillota</taxon>
        <taxon>Bacilli</taxon>
        <taxon>Bacillales</taxon>
        <taxon>Paenibacillaceae</taxon>
        <taxon>Paenibacillus</taxon>
    </lineage>
</organism>
<evidence type="ECO:0000313" key="3">
    <source>
        <dbReference type="Proteomes" id="UP001589619"/>
    </source>
</evidence>
<dbReference type="PROSITE" id="PS51819">
    <property type="entry name" value="VOC"/>
    <property type="match status" value="1"/>
</dbReference>